<proteinExistence type="predicted"/>
<evidence type="ECO:0000313" key="2">
    <source>
        <dbReference type="EMBL" id="MBW0552326.1"/>
    </source>
</evidence>
<protein>
    <submittedName>
        <fullName evidence="2">Uncharacterized protein</fullName>
    </submittedName>
</protein>
<organism evidence="2 3">
    <name type="scientific">Austropuccinia psidii MF-1</name>
    <dbReference type="NCBI Taxonomy" id="1389203"/>
    <lineage>
        <taxon>Eukaryota</taxon>
        <taxon>Fungi</taxon>
        <taxon>Dikarya</taxon>
        <taxon>Basidiomycota</taxon>
        <taxon>Pucciniomycotina</taxon>
        <taxon>Pucciniomycetes</taxon>
        <taxon>Pucciniales</taxon>
        <taxon>Sphaerophragmiaceae</taxon>
        <taxon>Austropuccinia</taxon>
    </lineage>
</organism>
<dbReference type="Proteomes" id="UP000765509">
    <property type="component" value="Unassembled WGS sequence"/>
</dbReference>
<accession>A0A9Q3IYK9</accession>
<evidence type="ECO:0000256" key="1">
    <source>
        <dbReference type="SAM" id="MobiDB-lite"/>
    </source>
</evidence>
<sequence>MSFLNYKYSVDKDPYEWCLRQCKRLKAIDPQMKIQMRNHKLLTQMQGELKNKIKCRCNQSCTLDKISNTLQDVRKRTNIGKYCPNKSSSFKEKEHFSMNFKDKPKERVSEVTKKKNTFHNCESTDYYANSYPKSKKKVYSIEQVPDERSPKGGSESDSMGNAIREHSDDDQDQREEFLVEWKEETPLEIQDIQLEEEMPRDTENKNLCKHGQDAYTFLFIPTRGMVSIHGTATKMNVCVDNAQHSLIIDSGAHL</sequence>
<dbReference type="AlphaFoldDB" id="A0A9Q3IYK9"/>
<reference evidence="2" key="1">
    <citation type="submission" date="2021-03" db="EMBL/GenBank/DDBJ databases">
        <title>Draft genome sequence of rust myrtle Austropuccinia psidii MF-1, a brazilian biotype.</title>
        <authorList>
            <person name="Quecine M.C."/>
            <person name="Pachon D.M.R."/>
            <person name="Bonatelli M.L."/>
            <person name="Correr F.H."/>
            <person name="Franceschini L.M."/>
            <person name="Leite T.F."/>
            <person name="Margarido G.R.A."/>
            <person name="Almeida C.A."/>
            <person name="Ferrarezi J.A."/>
            <person name="Labate C.A."/>
        </authorList>
    </citation>
    <scope>NUCLEOTIDE SEQUENCE</scope>
    <source>
        <strain evidence="2">MF-1</strain>
    </source>
</reference>
<evidence type="ECO:0000313" key="3">
    <source>
        <dbReference type="Proteomes" id="UP000765509"/>
    </source>
</evidence>
<keyword evidence="3" id="KW-1185">Reference proteome</keyword>
<feature type="region of interest" description="Disordered" evidence="1">
    <location>
        <begin position="138"/>
        <end position="174"/>
    </location>
</feature>
<dbReference type="EMBL" id="AVOT02058428">
    <property type="protein sequence ID" value="MBW0552326.1"/>
    <property type="molecule type" value="Genomic_DNA"/>
</dbReference>
<name>A0A9Q3IYK9_9BASI</name>
<gene>
    <name evidence="2" type="ORF">O181_092041</name>
</gene>
<comment type="caution">
    <text evidence="2">The sequence shown here is derived from an EMBL/GenBank/DDBJ whole genome shotgun (WGS) entry which is preliminary data.</text>
</comment>